<proteinExistence type="predicted"/>
<keyword evidence="3" id="KW-1185">Reference proteome</keyword>
<comment type="caution">
    <text evidence="2">The sequence shown here is derived from an EMBL/GenBank/DDBJ whole genome shotgun (WGS) entry which is preliminary data.</text>
</comment>
<feature type="signal peptide" evidence="1">
    <location>
        <begin position="1"/>
        <end position="20"/>
    </location>
</feature>
<feature type="chain" id="PRO_5001627267" evidence="1">
    <location>
        <begin position="21"/>
        <end position="279"/>
    </location>
</feature>
<reference evidence="2 3" key="1">
    <citation type="submission" date="2014-02" db="EMBL/GenBank/DDBJ databases">
        <title>Vibrio fortis Dalian14 Genome Sequencing.</title>
        <authorList>
            <person name="Wang Y."/>
            <person name="Song L."/>
            <person name="Liu G."/>
            <person name="Ding J."/>
        </authorList>
    </citation>
    <scope>NUCLEOTIDE SEQUENCE [LARGE SCALE GENOMIC DNA]</scope>
    <source>
        <strain evidence="2 3">Dalian14</strain>
    </source>
</reference>
<gene>
    <name evidence="2" type="ORF">VFDL14_19045</name>
</gene>
<evidence type="ECO:0000313" key="2">
    <source>
        <dbReference type="EMBL" id="KDN27016.1"/>
    </source>
</evidence>
<evidence type="ECO:0000313" key="3">
    <source>
        <dbReference type="Proteomes" id="UP000027219"/>
    </source>
</evidence>
<dbReference type="Proteomes" id="UP000027219">
    <property type="component" value="Unassembled WGS sequence"/>
</dbReference>
<organism evidence="2 3">
    <name type="scientific">Vibrio fortis</name>
    <dbReference type="NCBI Taxonomy" id="212667"/>
    <lineage>
        <taxon>Bacteria</taxon>
        <taxon>Pseudomonadati</taxon>
        <taxon>Pseudomonadota</taxon>
        <taxon>Gammaproteobacteria</taxon>
        <taxon>Vibrionales</taxon>
        <taxon>Vibrionaceae</taxon>
        <taxon>Vibrio</taxon>
    </lineage>
</organism>
<dbReference type="EMBL" id="JFFR01000027">
    <property type="protein sequence ID" value="KDN27016.1"/>
    <property type="molecule type" value="Genomic_DNA"/>
</dbReference>
<accession>A0A066UHW2</accession>
<protein>
    <submittedName>
        <fullName evidence="2">Membrane protein</fullName>
    </submittedName>
</protein>
<dbReference type="RefSeq" id="WP_032552377.1">
    <property type="nucleotide sequence ID" value="NZ_JFFR01000027.1"/>
</dbReference>
<sequence>MNKTKVLPILLLATPSLVLANNLQDEWVEGDEKSAWSGYVSADYSRNGYEDSAYLASRVASATGVLRYAVTEKSRLQLVVSGYHQQDGDVYGTRGQFWNDTSLSWARNGLFNPTEGSSVSGEIRAIFPTSDTSKREDLQFGTRVKLRWSATFDEVLDGLTLSNTLLLRKNFHEYKTAGGHQLIEYRLSNQVSMDYAFADDFYLNIFFMPRQSWNYLGNSLDPTLLHGEEIGYQMTESISMSVGMTNSVGYYNPDRGQNPLNDLIDLKKMTYYAVVNYQF</sequence>
<keyword evidence="1" id="KW-0732">Signal</keyword>
<dbReference type="OrthoDB" id="5592139at2"/>
<dbReference type="STRING" id="212667.VFDL14_19045"/>
<name>A0A066UHW2_9VIBR</name>
<dbReference type="AlphaFoldDB" id="A0A066UHW2"/>
<evidence type="ECO:0000256" key="1">
    <source>
        <dbReference type="SAM" id="SignalP"/>
    </source>
</evidence>